<evidence type="ECO:0000313" key="4">
    <source>
        <dbReference type="Proteomes" id="UP001369958"/>
    </source>
</evidence>
<name>A0ABZ2IBQ3_9HYPH</name>
<evidence type="ECO:0000313" key="3">
    <source>
        <dbReference type="EMBL" id="WWT34870.1"/>
    </source>
</evidence>
<dbReference type="Gene3D" id="3.50.50.60">
    <property type="entry name" value="FAD/NAD(P)-binding domain"/>
    <property type="match status" value="1"/>
</dbReference>
<dbReference type="EMBL" id="CP146276">
    <property type="protein sequence ID" value="WWT34870.1"/>
    <property type="molecule type" value="Genomic_DNA"/>
</dbReference>
<keyword evidence="1 3" id="KW-0560">Oxidoreductase</keyword>
<dbReference type="InterPro" id="IPR050982">
    <property type="entry name" value="Auxin_biosynth/cation_transpt"/>
</dbReference>
<organism evidence="3 4">
    <name type="scientific">Pelagibacterium nitratireducens</name>
    <dbReference type="NCBI Taxonomy" id="1046114"/>
    <lineage>
        <taxon>Bacteria</taxon>
        <taxon>Pseudomonadati</taxon>
        <taxon>Pseudomonadota</taxon>
        <taxon>Alphaproteobacteria</taxon>
        <taxon>Hyphomicrobiales</taxon>
        <taxon>Devosiaceae</taxon>
        <taxon>Pelagibacterium</taxon>
    </lineage>
</organism>
<dbReference type="Proteomes" id="UP001369958">
    <property type="component" value="Plasmid unnamed"/>
</dbReference>
<dbReference type="SUPFAM" id="SSF51905">
    <property type="entry name" value="FAD/NAD(P)-binding domain"/>
    <property type="match status" value="2"/>
</dbReference>
<dbReference type="PANTHER" id="PTHR43539">
    <property type="entry name" value="FLAVIN-BINDING MONOOXYGENASE-LIKE PROTEIN (AFU_ORTHOLOGUE AFUA_4G09220)"/>
    <property type="match status" value="1"/>
</dbReference>
<accession>A0ABZ2IBQ3</accession>
<feature type="region of interest" description="Disordered" evidence="2">
    <location>
        <begin position="365"/>
        <end position="384"/>
    </location>
</feature>
<evidence type="ECO:0000256" key="1">
    <source>
        <dbReference type="ARBA" id="ARBA00023002"/>
    </source>
</evidence>
<proteinExistence type="predicted"/>
<dbReference type="EC" id="1.14.13.-" evidence="3"/>
<protein>
    <submittedName>
        <fullName evidence="3">NAD(P)/FAD-dependent oxidoreductase</fullName>
        <ecNumber evidence="3">1.14.13.-</ecNumber>
    </submittedName>
</protein>
<dbReference type="RefSeq" id="WP_338611007.1">
    <property type="nucleotide sequence ID" value="NZ_CP146276.1"/>
</dbReference>
<keyword evidence="4" id="KW-1185">Reference proteome</keyword>
<dbReference type="Pfam" id="PF13738">
    <property type="entry name" value="Pyr_redox_3"/>
    <property type="match status" value="1"/>
</dbReference>
<dbReference type="PANTHER" id="PTHR43539:SF78">
    <property type="entry name" value="FLAVIN-CONTAINING MONOOXYGENASE"/>
    <property type="match status" value="1"/>
</dbReference>
<geneLocation type="plasmid" evidence="3 4">
    <name>unnamed</name>
</geneLocation>
<dbReference type="PRINTS" id="PR00411">
    <property type="entry name" value="PNDRDTASEI"/>
</dbReference>
<evidence type="ECO:0000256" key="2">
    <source>
        <dbReference type="SAM" id="MobiDB-lite"/>
    </source>
</evidence>
<dbReference type="GO" id="GO:0016491">
    <property type="term" value="F:oxidoreductase activity"/>
    <property type="evidence" value="ECO:0007669"/>
    <property type="project" value="UniProtKB-KW"/>
</dbReference>
<dbReference type="InterPro" id="IPR036188">
    <property type="entry name" value="FAD/NAD-bd_sf"/>
</dbReference>
<sequence length="384" mass="42352">MTETQGGMAVVFDRELTKASSAPEAFDVIVIGAGQSGLAMGHRLAQSDVQFVILEALSAVGDVWRRRYDGLTLFTPRTMSALPGLALDGERDGYATREEFGSYLESYARRFNLPVYLDHRVVALEQHGERTFFVRCGNGRTFTAPSVIVATGPFQVPKIPAMAADAPNIGHLIAETFRAAAIRDRSRVLVVGDGASGRDIAAGLSRDHETFLATGKPRKMLPERVFGRSVWQWLRVFGMLSATRKSPIGRFMARADPFPHRGNALKDLARMGVRIRPRLTGLDRSSASFADGSNQQVDVVIWAVGYRNDYSWIRFEMDQGEGSEPVPGLFVIGRPWQFGRRSSLIAGAEPDSNIVSQAVLARHRHQISRHQGADHKHALNRKVS</sequence>
<gene>
    <name evidence="3" type="ORF">V6617_18450</name>
</gene>
<keyword evidence="3" id="KW-0614">Plasmid</keyword>
<dbReference type="PRINTS" id="PR00368">
    <property type="entry name" value="FADPNR"/>
</dbReference>
<reference evidence="3 4" key="1">
    <citation type="submission" date="2024-02" db="EMBL/GenBank/DDBJ databases">
        <title>Complete genome sequence of Pelagibacterium nitratireducens ZH15.</title>
        <authorList>
            <person name="Zhao L.H."/>
        </authorList>
    </citation>
    <scope>NUCLEOTIDE SEQUENCE [LARGE SCALE GENOMIC DNA]</scope>
    <source>
        <strain evidence="3 4">ZH15</strain>
        <plasmid evidence="3 4">unnamed</plasmid>
    </source>
</reference>